<keyword evidence="1" id="KW-0812">Transmembrane</keyword>
<sequence length="30" mass="3291">MMGAPLDTVLNLIVFAYIGFLIWLAAKPDP</sequence>
<accession>A0A1G9N8P1</accession>
<dbReference type="EMBL" id="FNEK01000119">
    <property type="protein sequence ID" value="SDL82859.1"/>
    <property type="molecule type" value="Genomic_DNA"/>
</dbReference>
<feature type="transmembrane region" description="Helical" evidence="1">
    <location>
        <begin position="9"/>
        <end position="26"/>
    </location>
</feature>
<gene>
    <name evidence="2" type="ORF">SAMN04488026_11195</name>
</gene>
<name>A0A1G9N8P1_9RHOB</name>
<reference evidence="2 3" key="1">
    <citation type="submission" date="2016-10" db="EMBL/GenBank/DDBJ databases">
        <authorList>
            <person name="de Groot N.N."/>
        </authorList>
    </citation>
    <scope>NUCLEOTIDE SEQUENCE [LARGE SCALE GENOMIC DNA]</scope>
    <source>
        <strain evidence="2 3">DSM 25294</strain>
    </source>
</reference>
<organism evidence="2 3">
    <name type="scientific">Aliiruegeria lutimaris</name>
    <dbReference type="NCBI Taxonomy" id="571298"/>
    <lineage>
        <taxon>Bacteria</taxon>
        <taxon>Pseudomonadati</taxon>
        <taxon>Pseudomonadota</taxon>
        <taxon>Alphaproteobacteria</taxon>
        <taxon>Rhodobacterales</taxon>
        <taxon>Roseobacteraceae</taxon>
        <taxon>Aliiruegeria</taxon>
    </lineage>
</organism>
<proteinExistence type="predicted"/>
<dbReference type="AlphaFoldDB" id="A0A1G9N8P1"/>
<keyword evidence="1" id="KW-0472">Membrane</keyword>
<dbReference type="Proteomes" id="UP000199382">
    <property type="component" value="Unassembled WGS sequence"/>
</dbReference>
<keyword evidence="1" id="KW-1133">Transmembrane helix</keyword>
<evidence type="ECO:0000256" key="1">
    <source>
        <dbReference type="SAM" id="Phobius"/>
    </source>
</evidence>
<evidence type="ECO:0000313" key="2">
    <source>
        <dbReference type="EMBL" id="SDL82859.1"/>
    </source>
</evidence>
<keyword evidence="3" id="KW-1185">Reference proteome</keyword>
<evidence type="ECO:0000313" key="3">
    <source>
        <dbReference type="Proteomes" id="UP000199382"/>
    </source>
</evidence>
<protein>
    <submittedName>
        <fullName evidence="2">Uncharacterized protein</fullName>
    </submittedName>
</protein>